<comment type="caution">
    <text evidence="1">The sequence shown here is derived from an EMBL/GenBank/DDBJ whole genome shotgun (WGS) entry which is preliminary data.</text>
</comment>
<dbReference type="Proteomes" id="UP000051950">
    <property type="component" value="Unassembled WGS sequence"/>
</dbReference>
<accession>A0A0T5VV60</accession>
<gene>
    <name evidence="1" type="ORF">ASU31_03020</name>
</gene>
<evidence type="ECO:0000313" key="1">
    <source>
        <dbReference type="EMBL" id="KRT17529.1"/>
    </source>
</evidence>
<dbReference type="STRING" id="687842.ASU31_03020"/>
<reference evidence="1 2" key="1">
    <citation type="submission" date="2015-11" db="EMBL/GenBank/DDBJ databases">
        <title>Sequence of Pedobacter ginsenosidimutans.</title>
        <authorList>
            <person name="Carson E."/>
            <person name="Keyser V."/>
            <person name="Newman J."/>
            <person name="Miller J."/>
        </authorList>
    </citation>
    <scope>NUCLEOTIDE SEQUENCE [LARGE SCALE GENOMIC DNA]</scope>
    <source>
        <strain evidence="1 2">KACC 14530</strain>
    </source>
</reference>
<protein>
    <submittedName>
        <fullName evidence="1">Uncharacterized protein</fullName>
    </submittedName>
</protein>
<dbReference type="AlphaFoldDB" id="A0A0T5VV60"/>
<evidence type="ECO:0000313" key="2">
    <source>
        <dbReference type="Proteomes" id="UP000051950"/>
    </source>
</evidence>
<keyword evidence="2" id="KW-1185">Reference proteome</keyword>
<organism evidence="1 2">
    <name type="scientific">Pedobacter ginsenosidimutans</name>
    <dbReference type="NCBI Taxonomy" id="687842"/>
    <lineage>
        <taxon>Bacteria</taxon>
        <taxon>Pseudomonadati</taxon>
        <taxon>Bacteroidota</taxon>
        <taxon>Sphingobacteriia</taxon>
        <taxon>Sphingobacteriales</taxon>
        <taxon>Sphingobacteriaceae</taxon>
        <taxon>Pedobacter</taxon>
    </lineage>
</organism>
<sequence>MSSFFIAACRKEDNPKLPALERVPLPQLTVDKTGDATISALAPDAFVGKFSVSLFYPEDVKPSKLDIVVIKNGNAAVVKTIQAGVTSYPTNITLTGTQIKSLFGVSSVLGDSYTIGANITTEGGKFYPAFSTLGETNNGGLSSVAGSTPQITFAAVCQFKMSDYGAVGTIVPYTVVTDEWADYSAGQTVPVTIIDATHLSFFYGTDVSVKPIVITINPTDNTTSAASVAYGGYGGPPIFTAVSLAGSAANAVAPCDLTVGVRLSHTSPLGSYGDFTIKLKKK</sequence>
<dbReference type="EMBL" id="LMZQ01000002">
    <property type="protein sequence ID" value="KRT17529.1"/>
    <property type="molecule type" value="Genomic_DNA"/>
</dbReference>
<proteinExistence type="predicted"/>
<name>A0A0T5VV60_9SPHI</name>